<dbReference type="PANTHER" id="PTHR43077:SF10">
    <property type="entry name" value="TRANSPORT PERMEASE PROTEIN"/>
    <property type="match status" value="1"/>
</dbReference>
<accession>A0A9W5X4T7</accession>
<keyword evidence="10" id="KW-0175">Coiled coil</keyword>
<feature type="transmembrane region" description="Helical" evidence="12">
    <location>
        <begin position="1076"/>
        <end position="1101"/>
    </location>
</feature>
<evidence type="ECO:0000256" key="11">
    <source>
        <dbReference type="SAM" id="MobiDB-lite"/>
    </source>
</evidence>
<reference evidence="13" key="2">
    <citation type="submission" date="2020-09" db="EMBL/GenBank/DDBJ databases">
        <authorList>
            <person name="Sun Q."/>
            <person name="Zhou Y."/>
        </authorList>
    </citation>
    <scope>NUCLEOTIDE SEQUENCE</scope>
    <source>
        <strain evidence="13">CGMCC 1.15454</strain>
    </source>
</reference>
<keyword evidence="14" id="KW-1185">Reference proteome</keyword>
<feature type="coiled-coil region" evidence="10">
    <location>
        <begin position="330"/>
        <end position="386"/>
    </location>
</feature>
<evidence type="ECO:0000256" key="12">
    <source>
        <dbReference type="SAM" id="Phobius"/>
    </source>
</evidence>
<feature type="transmembrane region" description="Helical" evidence="12">
    <location>
        <begin position="1121"/>
        <end position="1148"/>
    </location>
</feature>
<evidence type="ECO:0000256" key="9">
    <source>
        <dbReference type="ARBA" id="ARBA00046722"/>
    </source>
</evidence>
<evidence type="ECO:0000256" key="3">
    <source>
        <dbReference type="ARBA" id="ARBA00020819"/>
    </source>
</evidence>
<evidence type="ECO:0000256" key="4">
    <source>
        <dbReference type="ARBA" id="ARBA00022475"/>
    </source>
</evidence>
<comment type="subcellular location">
    <subcellularLocation>
        <location evidence="1">Cell membrane</location>
        <topology evidence="1">Multi-pass membrane protein</topology>
    </subcellularLocation>
</comment>
<comment type="subunit">
    <text evidence="9">Homodimer. Interacts with EssB.</text>
</comment>
<feature type="region of interest" description="Disordered" evidence="11">
    <location>
        <begin position="566"/>
        <end position="657"/>
    </location>
</feature>
<evidence type="ECO:0000256" key="1">
    <source>
        <dbReference type="ARBA" id="ARBA00004651"/>
    </source>
</evidence>
<reference evidence="13" key="1">
    <citation type="journal article" date="2014" name="Int. J. Syst. Evol. Microbiol.">
        <title>Complete genome sequence of Corynebacterium casei LMG S-19264T (=DSM 44701T), isolated from a smear-ripened cheese.</title>
        <authorList>
            <consortium name="US DOE Joint Genome Institute (JGI-PGF)"/>
            <person name="Walter F."/>
            <person name="Albersmeier A."/>
            <person name="Kalinowski J."/>
            <person name="Ruckert C."/>
        </authorList>
    </citation>
    <scope>NUCLEOTIDE SEQUENCE</scope>
    <source>
        <strain evidence="13">CGMCC 1.15454</strain>
    </source>
</reference>
<dbReference type="Gene3D" id="3.40.1710.10">
    <property type="entry name" value="abc type-2 transporter like domain"/>
    <property type="match status" value="1"/>
</dbReference>
<evidence type="ECO:0000256" key="6">
    <source>
        <dbReference type="ARBA" id="ARBA00022989"/>
    </source>
</evidence>
<protein>
    <recommendedName>
        <fullName evidence="3">Type VII secretion system accessory factor EsaA</fullName>
    </recommendedName>
</protein>
<dbReference type="NCBIfam" id="TIGR03929">
    <property type="entry name" value="T7_esaA_Nterm"/>
    <property type="match status" value="1"/>
</dbReference>
<evidence type="ECO:0000313" key="13">
    <source>
        <dbReference type="EMBL" id="GGB34806.1"/>
    </source>
</evidence>
<dbReference type="GO" id="GO:0005886">
    <property type="term" value="C:plasma membrane"/>
    <property type="evidence" value="ECO:0007669"/>
    <property type="project" value="UniProtKB-SubCell"/>
</dbReference>
<evidence type="ECO:0000256" key="10">
    <source>
        <dbReference type="SAM" id="Coils"/>
    </source>
</evidence>
<organism evidence="13 14">
    <name type="scientific">Lentibacillus populi</name>
    <dbReference type="NCBI Taxonomy" id="1827502"/>
    <lineage>
        <taxon>Bacteria</taxon>
        <taxon>Bacillati</taxon>
        <taxon>Bacillota</taxon>
        <taxon>Bacilli</taxon>
        <taxon>Bacillales</taxon>
        <taxon>Bacillaceae</taxon>
        <taxon>Lentibacillus</taxon>
    </lineage>
</organism>
<dbReference type="Proteomes" id="UP000621492">
    <property type="component" value="Unassembled WGS sequence"/>
</dbReference>
<comment type="caution">
    <text evidence="13">The sequence shown here is derived from an EMBL/GenBank/DDBJ whole genome shotgun (WGS) entry which is preliminary data.</text>
</comment>
<feature type="compositionally biased region" description="Basic and acidic residues" evidence="11">
    <location>
        <begin position="599"/>
        <end position="622"/>
    </location>
</feature>
<evidence type="ECO:0000256" key="8">
    <source>
        <dbReference type="ARBA" id="ARBA00023136"/>
    </source>
</evidence>
<evidence type="ECO:0000256" key="5">
    <source>
        <dbReference type="ARBA" id="ARBA00022692"/>
    </source>
</evidence>
<feature type="transmembrane region" description="Helical" evidence="12">
    <location>
        <begin position="1016"/>
        <end position="1041"/>
    </location>
</feature>
<feature type="transmembrane region" description="Helical" evidence="12">
    <location>
        <begin position="1047"/>
        <end position="1069"/>
    </location>
</feature>
<name>A0A9W5X4T7_9BACI</name>
<dbReference type="RefSeq" id="WP_188724759.1">
    <property type="nucleotide sequence ID" value="NZ_BMJD01000005.1"/>
</dbReference>
<dbReference type="PANTHER" id="PTHR43077">
    <property type="entry name" value="TRANSPORT PERMEASE YVFS-RELATED"/>
    <property type="match status" value="1"/>
</dbReference>
<evidence type="ECO:0000313" key="14">
    <source>
        <dbReference type="Proteomes" id="UP000621492"/>
    </source>
</evidence>
<dbReference type="InterPro" id="IPR051328">
    <property type="entry name" value="T7SS_ABC-Transporter"/>
</dbReference>
<keyword evidence="7" id="KW-0843">Virulence</keyword>
<dbReference type="AlphaFoldDB" id="A0A9W5X4T7"/>
<keyword evidence="5 12" id="KW-0812">Transmembrane</keyword>
<keyword evidence="4" id="KW-1003">Cell membrane</keyword>
<evidence type="ECO:0000256" key="2">
    <source>
        <dbReference type="ARBA" id="ARBA00008338"/>
    </source>
</evidence>
<proteinExistence type="inferred from homology"/>
<feature type="compositionally biased region" description="Acidic residues" evidence="11">
    <location>
        <begin position="624"/>
        <end position="634"/>
    </location>
</feature>
<evidence type="ECO:0000256" key="7">
    <source>
        <dbReference type="ARBA" id="ARBA00023026"/>
    </source>
</evidence>
<sequence>MKKGFKQLILFLVLMVVLASGSSYLSLNHVTKSKNAKDVQTMAIALVNEDEGATFNNNDLSFGDAFVKSLDKNNEHDWYVVSRGVAESGLERNTYDMMVVIPNDFSEKALSISSEAPEHVVLNYKINASGNKNFQAEAEKTASSILNDFNRRIIDVYFASVIGNLQEAQDNIGEVVKEEALYTNTYNNSIHSPLANYTDQFSNVKDSAKTSKDSFSGLEDTLGTFGKQLSDDANMNQDYLSSMSDTSKLLENNSVLSMSFLEQLNQFNAGLNSGDVEEQLRNLQTANRYINYQFGKSGNELNENTETINAYINRLKGFLDDTYKSVDKSQENVKETLDKVETDLTKMLNDALGDKEKIGNLFSKYDKNAKQKIREQIKMLSSLNEEDIDKLGLPDNIALELKNVIAVTNKYIREKIDPELTPPVGSNPIDQQVWELKKHLNNQGVIATDTEDIRHDDNRNHLFELEIPEQYELKWLLIKLPRDKDYKKVPLKEIDNNVYTTNLGALVTGEIGVKAKLKLKNPDSPINAFHPVTWSWKLGPTDEAIENNPDLFSFQEENIPLIANMSTEDDQVSEDNTSSSKDKDTSSVPEEADQSSKAPVEESDQKTETDKKEPGDGDRLGENEQVDPEEDINPGDDNKNSDDSQPPEDNTGEDEPAEEIVSDYYYHKLMVPADLDSAVDQLINAVTNTINPYQKLIPQYEMYFGLELSCEKTSNIENCPDLNATLGDGTSLKDIAKEHKDSLYFLYNEADFSGLLASRIIEEVLGPVSQQFEKQINNFNGHVKLLDQYINGDEEKGIEGLAAQVAATTKQAAVLNDSLAQTLENITKWREQSLQLLEQQSEIQANNEEEHTAVMTLGSEFQPLLMSSQTLAEQAQTNLNSAENVYQTFDNIDEQASQIQQSGTNLVSKAGELSVNMTNNLLEDQEFADNFADVLANSRIGDRQNEDLYDFLSNPVQTKNNGTIVAGDDKFTPYFLVLVCFIVALFTAYVISTNNQRRIADDQFESEKSLMGKNTLITTITGSIGVAEGIIIGLLSGYFLHISEGELIKWTGLITLVMVVMLLVATYLLRQLKMIGMFILLVVLSLYLFLTKALGSGIAGLETLRMYSPLQHVETLISKTALGATSYGTGVFVLLGLALIGVLANLLVLYRTARKGEEDDERVAEAN</sequence>
<dbReference type="EMBL" id="BMJD01000005">
    <property type="protein sequence ID" value="GGB34806.1"/>
    <property type="molecule type" value="Genomic_DNA"/>
</dbReference>
<keyword evidence="6 12" id="KW-1133">Transmembrane helix</keyword>
<gene>
    <name evidence="13" type="ORF">GCM10011409_10320</name>
</gene>
<feature type="transmembrane region" description="Helical" evidence="12">
    <location>
        <begin position="971"/>
        <end position="991"/>
    </location>
</feature>
<dbReference type="InterPro" id="IPR023838">
    <property type="entry name" value="T7SS_EsaA"/>
</dbReference>
<comment type="similarity">
    <text evidence="2">Belongs to the EsaA family.</text>
</comment>
<keyword evidence="8 12" id="KW-0472">Membrane</keyword>